<protein>
    <submittedName>
        <fullName evidence="3">AAA family ATPase</fullName>
    </submittedName>
</protein>
<dbReference type="RefSeq" id="WP_264505722.1">
    <property type="nucleotide sequence ID" value="NZ_JAPDFL010000001.1"/>
</dbReference>
<evidence type="ECO:0000256" key="1">
    <source>
        <dbReference type="SAM" id="Coils"/>
    </source>
</evidence>
<keyword evidence="4" id="KW-1185">Reference proteome</keyword>
<proteinExistence type="predicted"/>
<gene>
    <name evidence="3" type="ORF">OKW52_10875</name>
</gene>
<name>A0ABT3GZ46_9RHOB</name>
<evidence type="ECO:0000313" key="4">
    <source>
        <dbReference type="Proteomes" id="UP001208938"/>
    </source>
</evidence>
<dbReference type="PANTHER" id="PTHR41259:SF1">
    <property type="entry name" value="DOUBLE-STRAND BREAK REPAIR RAD50 ATPASE, PUTATIVE-RELATED"/>
    <property type="match status" value="1"/>
</dbReference>
<accession>A0ABT3GZ46</accession>
<dbReference type="EMBL" id="JAPDFL010000001">
    <property type="protein sequence ID" value="MCW1932745.1"/>
    <property type="molecule type" value="Genomic_DNA"/>
</dbReference>
<organism evidence="3 4">
    <name type="scientific">Pararhodobacter zhoushanensis</name>
    <dbReference type="NCBI Taxonomy" id="2479545"/>
    <lineage>
        <taxon>Bacteria</taxon>
        <taxon>Pseudomonadati</taxon>
        <taxon>Pseudomonadota</taxon>
        <taxon>Alphaproteobacteria</taxon>
        <taxon>Rhodobacterales</taxon>
        <taxon>Paracoccaceae</taxon>
        <taxon>Pararhodobacter</taxon>
    </lineage>
</organism>
<comment type="caution">
    <text evidence="3">The sequence shown here is derived from an EMBL/GenBank/DDBJ whole genome shotgun (WGS) entry which is preliminary data.</text>
</comment>
<sequence length="809" mass="84931">MKLRSVTLNDVRQFTSPVRVAGIGDGVNLLSAPNESGKSTLFDAIHAAFFIPHRSAKIKSLRPDVGGNPEIEVTLEDARGLLTLRKRWGRGPYAEVWRGGQLVAKADEAEAQIAALTQSPADGGPAGLLWVRQGITALDDTDKAAVKTRQDLLTSVTGEIAALTGGKRMDRALARAREELDRLVTLRGAKAGGPLDSAQKTVAALETRVTELTDKATKLRAALGERRAKRRELAELTDPQEVKTRTDRLTQADAAFKAADRHASQLQAAEAALKAADLALQAARREIDNRTRTAQAIETLTAQSSTAQSAAEAADARATEAQTALTKATDAHAAARKALREAEVQMQAALRIEARRAEVARHAQLSETLAQAETLAATLPALREAAATGPDARQLQALEDAAKALAIAEGLAQATAPHLTFTPLPGAPTVSLDGAPLDSTPHAITQAVTLDLPGLGTLSIAPGAGDAPDRLARAQDDLARALAQAGTDAPEAARRAARARGDAAQRLKEVQEALKRLAPEGIDALRGALARLAPQDVPEAPDLTTATDAVERARAAETAAELETARLRPACDTAREAAFGARHEIGALTRRLADARADLAEKPDAETLNQALTQADAQRQTAAQAHQALAAGAPDLTTSRAALSRAQSVVKAADDAINALNTALAGLDATVAHLSGEGVEEDLADATARLNAAQATRDAHEREVAVLRCLISALEAAQSAARDRYFEPVLTELRPMLRLLWPGAELSFDGDSLLPVELLRDGRIESIGTLFWRHARADLAAGPAGLCPAAGAQRSACAGDSGRRAGVHR</sequence>
<evidence type="ECO:0000313" key="3">
    <source>
        <dbReference type="EMBL" id="MCW1932745.1"/>
    </source>
</evidence>
<keyword evidence="1" id="KW-0175">Coiled coil</keyword>
<dbReference type="InterPro" id="IPR038729">
    <property type="entry name" value="Rad50/SbcC_AAA"/>
</dbReference>
<dbReference type="InterPro" id="IPR027417">
    <property type="entry name" value="P-loop_NTPase"/>
</dbReference>
<feature type="coiled-coil region" evidence="1">
    <location>
        <begin position="195"/>
        <end position="222"/>
    </location>
</feature>
<feature type="coiled-coil region" evidence="1">
    <location>
        <begin position="683"/>
        <end position="717"/>
    </location>
</feature>
<reference evidence="3 4" key="1">
    <citation type="submission" date="2022-10" db="EMBL/GenBank/DDBJ databases">
        <title>Pararhodobacter sp. nov., isolated from marine algae.</title>
        <authorList>
            <person name="Choi B.J."/>
            <person name="Kim J.M."/>
            <person name="Lee J.K."/>
            <person name="Choi D.G."/>
            <person name="Jeon C.O."/>
        </authorList>
    </citation>
    <scope>NUCLEOTIDE SEQUENCE [LARGE SCALE GENOMIC DNA]</scope>
    <source>
        <strain evidence="3 4">ZQ420</strain>
    </source>
</reference>
<dbReference type="Proteomes" id="UP001208938">
    <property type="component" value="Unassembled WGS sequence"/>
</dbReference>
<dbReference type="Pfam" id="PF13476">
    <property type="entry name" value="AAA_23"/>
    <property type="match status" value="1"/>
</dbReference>
<dbReference type="PANTHER" id="PTHR41259">
    <property type="entry name" value="DOUBLE-STRAND BREAK REPAIR RAD50 ATPASE, PUTATIVE-RELATED"/>
    <property type="match status" value="1"/>
</dbReference>
<dbReference type="SUPFAM" id="SSF52540">
    <property type="entry name" value="P-loop containing nucleoside triphosphate hydrolases"/>
    <property type="match status" value="1"/>
</dbReference>
<feature type="domain" description="Rad50/SbcC-type AAA" evidence="2">
    <location>
        <begin position="6"/>
        <end position="240"/>
    </location>
</feature>
<dbReference type="Gene3D" id="3.40.50.300">
    <property type="entry name" value="P-loop containing nucleotide triphosphate hydrolases"/>
    <property type="match status" value="1"/>
</dbReference>
<evidence type="ECO:0000259" key="2">
    <source>
        <dbReference type="Pfam" id="PF13476"/>
    </source>
</evidence>